<reference evidence="4" key="1">
    <citation type="submission" date="2023-06" db="EMBL/GenBank/DDBJ databases">
        <authorList>
            <person name="Kurt Z."/>
        </authorList>
    </citation>
    <scope>NUCLEOTIDE SEQUENCE</scope>
</reference>
<dbReference type="EMBL" id="CAXDID020000063">
    <property type="protein sequence ID" value="CAL6011108.1"/>
    <property type="molecule type" value="Genomic_DNA"/>
</dbReference>
<keyword evidence="6" id="KW-1185">Reference proteome</keyword>
<accession>A0AA86PH61</accession>
<evidence type="ECO:0000256" key="1">
    <source>
        <dbReference type="ARBA" id="ARBA00023186"/>
    </source>
</evidence>
<dbReference type="GO" id="GO:0007023">
    <property type="term" value="P:post-chaperonin tubulin folding pathway"/>
    <property type="evidence" value="ECO:0007669"/>
    <property type="project" value="InterPro"/>
</dbReference>
<dbReference type="GO" id="GO:0043014">
    <property type="term" value="F:alpha-tubulin binding"/>
    <property type="evidence" value="ECO:0007669"/>
    <property type="project" value="InterPro"/>
</dbReference>
<dbReference type="InterPro" id="IPR036859">
    <property type="entry name" value="CAP-Gly_dom_sf"/>
</dbReference>
<dbReference type="SMART" id="SM01052">
    <property type="entry name" value="CAP_GLY"/>
    <property type="match status" value="1"/>
</dbReference>
<dbReference type="SMART" id="SM00213">
    <property type="entry name" value="UBQ"/>
    <property type="match status" value="1"/>
</dbReference>
<proteinExistence type="predicted"/>
<protein>
    <submittedName>
        <fullName evidence="4">Tubulin specific chaperone B</fullName>
    </submittedName>
    <submittedName>
        <fullName evidence="5">Tubulin_specific chaperone B</fullName>
    </submittedName>
</protein>
<dbReference type="Pfam" id="PF14560">
    <property type="entry name" value="Ubiquitin_2"/>
    <property type="match status" value="1"/>
</dbReference>
<evidence type="ECO:0000313" key="5">
    <source>
        <dbReference type="EMBL" id="CAL6011108.1"/>
    </source>
</evidence>
<dbReference type="Pfam" id="PF01302">
    <property type="entry name" value="CAP_GLY"/>
    <property type="match status" value="1"/>
</dbReference>
<feature type="domain" description="CAP-Gly" evidence="3">
    <location>
        <begin position="168"/>
        <end position="210"/>
    </location>
</feature>
<dbReference type="InterPro" id="IPR045172">
    <property type="entry name" value="TBCB_Ubl"/>
</dbReference>
<name>A0AA86PH61_9EUKA</name>
<dbReference type="Proteomes" id="UP001642409">
    <property type="component" value="Unassembled WGS sequence"/>
</dbReference>
<sequence>MIIKLNVRHNYLKHRFIEIRFDSELPIKDVKTKIYTMTGTPQRSQKLILKRGEGDLVVLTDKLTLRDYNAQDGMELDVYDQNQYSVVRDIGSKELPPVPQVSDEQYFKCKNNVVYQIQQKMQDPEYQQLILSQQQQRELATQQELQNDVHLNQIVFVNNQEALVKFIGTVHFGAGLFYGVEVPFGSGCTNGTEGGVIYFSCPENSGMFLKFGDFQIQKEDEKEDEDEL</sequence>
<gene>
    <name evidence="5" type="ORF">HINF_LOCUS22486</name>
    <name evidence="4" type="ORF">HINF_LOCUS26944</name>
</gene>
<dbReference type="InterPro" id="IPR000626">
    <property type="entry name" value="Ubiquitin-like_dom"/>
</dbReference>
<dbReference type="InterPro" id="IPR000938">
    <property type="entry name" value="CAP-Gly_domain"/>
</dbReference>
<dbReference type="AlphaFoldDB" id="A0AA86PH61"/>
<dbReference type="CDD" id="cd01789">
    <property type="entry name" value="Ubl_TBCB"/>
    <property type="match status" value="1"/>
</dbReference>
<dbReference type="SUPFAM" id="SSF74924">
    <property type="entry name" value="Cap-Gly domain"/>
    <property type="match status" value="1"/>
</dbReference>
<keyword evidence="1" id="KW-0143">Chaperone</keyword>
<evidence type="ECO:0000313" key="6">
    <source>
        <dbReference type="Proteomes" id="UP001642409"/>
    </source>
</evidence>
<reference evidence="5 6" key="2">
    <citation type="submission" date="2024-07" db="EMBL/GenBank/DDBJ databases">
        <authorList>
            <person name="Akdeniz Z."/>
        </authorList>
    </citation>
    <scope>NUCLEOTIDE SEQUENCE [LARGE SCALE GENOMIC DNA]</scope>
</reference>
<dbReference type="Gene3D" id="2.30.30.190">
    <property type="entry name" value="CAP Gly-rich-like domain"/>
    <property type="match status" value="1"/>
</dbReference>
<dbReference type="Gene3D" id="3.10.20.90">
    <property type="entry name" value="Phosphatidylinositol 3-kinase Catalytic Subunit, Chain A, domain 1"/>
    <property type="match status" value="1"/>
</dbReference>
<comment type="caution">
    <text evidence="4">The sequence shown here is derived from an EMBL/GenBank/DDBJ whole genome shotgun (WGS) entry which is preliminary data.</text>
</comment>
<evidence type="ECO:0000259" key="3">
    <source>
        <dbReference type="PROSITE" id="PS50245"/>
    </source>
</evidence>
<dbReference type="PROSITE" id="PS50245">
    <property type="entry name" value="CAP_GLY_2"/>
    <property type="match status" value="1"/>
</dbReference>
<evidence type="ECO:0000313" key="4">
    <source>
        <dbReference type="EMBL" id="CAI9939299.1"/>
    </source>
</evidence>
<dbReference type="PROSITE" id="PS50053">
    <property type="entry name" value="UBIQUITIN_2"/>
    <property type="match status" value="1"/>
</dbReference>
<dbReference type="EMBL" id="CATOUU010000664">
    <property type="protein sequence ID" value="CAI9939299.1"/>
    <property type="molecule type" value="Genomic_DNA"/>
</dbReference>
<feature type="domain" description="Ubiquitin-like" evidence="2">
    <location>
        <begin position="3"/>
        <end position="78"/>
    </location>
</feature>
<evidence type="ECO:0000259" key="2">
    <source>
        <dbReference type="PROSITE" id="PS50053"/>
    </source>
</evidence>
<organism evidence="4">
    <name type="scientific">Hexamita inflata</name>
    <dbReference type="NCBI Taxonomy" id="28002"/>
    <lineage>
        <taxon>Eukaryota</taxon>
        <taxon>Metamonada</taxon>
        <taxon>Diplomonadida</taxon>
        <taxon>Hexamitidae</taxon>
        <taxon>Hexamitinae</taxon>
        <taxon>Hexamita</taxon>
    </lineage>
</organism>
<dbReference type="SUPFAM" id="SSF54236">
    <property type="entry name" value="Ubiquitin-like"/>
    <property type="match status" value="1"/>
</dbReference>
<dbReference type="InterPro" id="IPR029071">
    <property type="entry name" value="Ubiquitin-like_domsf"/>
</dbReference>
<dbReference type="GO" id="GO:0007021">
    <property type="term" value="P:tubulin complex assembly"/>
    <property type="evidence" value="ECO:0007669"/>
    <property type="project" value="InterPro"/>
</dbReference>